<protein>
    <submittedName>
        <fullName evidence="4">Universal stress protein</fullName>
    </submittedName>
</protein>
<dbReference type="Proteomes" id="UP000075666">
    <property type="component" value="Unassembled WGS sequence"/>
</dbReference>
<comment type="similarity">
    <text evidence="1">Belongs to the universal stress protein A family.</text>
</comment>
<evidence type="ECO:0000256" key="1">
    <source>
        <dbReference type="ARBA" id="ARBA00008791"/>
    </source>
</evidence>
<name>A0A150KKH3_9BACI</name>
<evidence type="ECO:0000259" key="2">
    <source>
        <dbReference type="Pfam" id="PF00582"/>
    </source>
</evidence>
<evidence type="ECO:0000313" key="3">
    <source>
        <dbReference type="EMBL" id="KYC84234.1"/>
    </source>
</evidence>
<sequence>MLFSNILLAYNDTELSNKALETAKELVKANPEAKIDILYAVQLAIPTYTSGIVIQETQDKMNEYAKETLEKALSQLSELPNPIHTFVVDKQPIPAILDHTESHGNDLIIMGNRGLSGIKEFFDSVSHVIVQKSPIPVLLIK</sequence>
<dbReference type="PRINTS" id="PR01438">
    <property type="entry name" value="UNVRSLSTRESS"/>
</dbReference>
<dbReference type="Proteomes" id="UP000595512">
    <property type="component" value="Chromosome"/>
</dbReference>
<dbReference type="GeneID" id="62497505"/>
<dbReference type="PANTHER" id="PTHR46268">
    <property type="entry name" value="STRESS RESPONSE PROTEIN NHAX"/>
    <property type="match status" value="1"/>
</dbReference>
<dbReference type="RefSeq" id="WP_066235987.1">
    <property type="nucleotide sequence ID" value="NZ_CP066701.1"/>
</dbReference>
<dbReference type="PANTHER" id="PTHR46268:SF6">
    <property type="entry name" value="UNIVERSAL STRESS PROTEIN UP12"/>
    <property type="match status" value="1"/>
</dbReference>
<dbReference type="PATRIC" id="fig|46224.3.peg.2108"/>
<organism evidence="3 5">
    <name type="scientific">Heyndrickxia sporothermodurans</name>
    <dbReference type="NCBI Taxonomy" id="46224"/>
    <lineage>
        <taxon>Bacteria</taxon>
        <taxon>Bacillati</taxon>
        <taxon>Bacillota</taxon>
        <taxon>Bacilli</taxon>
        <taxon>Bacillales</taxon>
        <taxon>Bacillaceae</taxon>
        <taxon>Heyndrickxia</taxon>
    </lineage>
</organism>
<evidence type="ECO:0000313" key="6">
    <source>
        <dbReference type="Proteomes" id="UP000595512"/>
    </source>
</evidence>
<evidence type="ECO:0000313" key="4">
    <source>
        <dbReference type="EMBL" id="QQX26148.1"/>
    </source>
</evidence>
<dbReference type="InterPro" id="IPR006016">
    <property type="entry name" value="UspA"/>
</dbReference>
<dbReference type="AlphaFoldDB" id="A0A150KKH3"/>
<dbReference type="InterPro" id="IPR006015">
    <property type="entry name" value="Universal_stress_UspA"/>
</dbReference>
<dbReference type="EMBL" id="LQYN01000169">
    <property type="protein sequence ID" value="KYC84234.1"/>
    <property type="molecule type" value="Genomic_DNA"/>
</dbReference>
<dbReference type="Gene3D" id="3.40.50.620">
    <property type="entry name" value="HUPs"/>
    <property type="match status" value="1"/>
</dbReference>
<dbReference type="InterPro" id="IPR014729">
    <property type="entry name" value="Rossmann-like_a/b/a_fold"/>
</dbReference>
<accession>A0A150KKH3</accession>
<dbReference type="SUPFAM" id="SSF52402">
    <property type="entry name" value="Adenine nucleotide alpha hydrolases-like"/>
    <property type="match status" value="1"/>
</dbReference>
<dbReference type="EMBL" id="CP066701">
    <property type="protein sequence ID" value="QQX26148.1"/>
    <property type="molecule type" value="Genomic_DNA"/>
</dbReference>
<evidence type="ECO:0000313" key="5">
    <source>
        <dbReference type="Proteomes" id="UP000075666"/>
    </source>
</evidence>
<keyword evidence="5" id="KW-1185">Reference proteome</keyword>
<dbReference type="KEGG" id="hspo:JGZ69_04280"/>
<dbReference type="OrthoDB" id="9777884at2"/>
<dbReference type="STRING" id="46224.B4102_0965"/>
<dbReference type="Pfam" id="PF00582">
    <property type="entry name" value="Usp"/>
    <property type="match status" value="1"/>
</dbReference>
<feature type="domain" description="UspA" evidence="2">
    <location>
        <begin position="3"/>
        <end position="141"/>
    </location>
</feature>
<dbReference type="CDD" id="cd00293">
    <property type="entry name" value="USP-like"/>
    <property type="match status" value="1"/>
</dbReference>
<proteinExistence type="inferred from homology"/>
<reference evidence="3 5" key="1">
    <citation type="submission" date="2016-01" db="EMBL/GenBank/DDBJ databases">
        <title>Genome Sequences of Twelve Sporeforming Bacillus Species Isolated from Foods.</title>
        <authorList>
            <person name="Berendsen E.M."/>
            <person name="Wells-Bennik M.H."/>
            <person name="Krawcyk A.O."/>
            <person name="De Jong A."/>
            <person name="Holsappel S."/>
            <person name="Eijlander R.T."/>
            <person name="Kuipers O.P."/>
        </authorList>
    </citation>
    <scope>NUCLEOTIDE SEQUENCE [LARGE SCALE GENOMIC DNA]</scope>
    <source>
        <strain evidence="3 5">B4102</strain>
    </source>
</reference>
<gene>
    <name evidence="3" type="ORF">B4102_0965</name>
    <name evidence="4" type="ORF">JGZ69_04280</name>
</gene>
<reference evidence="4 6" key="2">
    <citation type="submission" date="2020-12" db="EMBL/GenBank/DDBJ databases">
        <title>Taxonomic evaluation of the Bacillus sporothermodurans group of bacteria based on whole genome sequences.</title>
        <authorList>
            <person name="Fiedler G."/>
            <person name="Herbstmann A.-D."/>
            <person name="Doll E."/>
            <person name="Wenning M."/>
            <person name="Brinks E."/>
            <person name="Kabisch J."/>
            <person name="Breitenwieser F."/>
            <person name="Lappann M."/>
            <person name="Boehnlein C."/>
            <person name="Franz C."/>
        </authorList>
    </citation>
    <scope>NUCLEOTIDE SEQUENCE [LARGE SCALE GENOMIC DNA]</scope>
    <source>
        <strain evidence="4 6">DSM 10599</strain>
    </source>
</reference>